<protein>
    <submittedName>
        <fullName evidence="1">Uncharacterized protein</fullName>
    </submittedName>
</protein>
<accession>A0A699SB64</accession>
<organism evidence="1">
    <name type="scientific">Tanacetum cinerariifolium</name>
    <name type="common">Dalmatian daisy</name>
    <name type="synonym">Chrysanthemum cinerariifolium</name>
    <dbReference type="NCBI Taxonomy" id="118510"/>
    <lineage>
        <taxon>Eukaryota</taxon>
        <taxon>Viridiplantae</taxon>
        <taxon>Streptophyta</taxon>
        <taxon>Embryophyta</taxon>
        <taxon>Tracheophyta</taxon>
        <taxon>Spermatophyta</taxon>
        <taxon>Magnoliopsida</taxon>
        <taxon>eudicotyledons</taxon>
        <taxon>Gunneridae</taxon>
        <taxon>Pentapetalae</taxon>
        <taxon>asterids</taxon>
        <taxon>campanulids</taxon>
        <taxon>Asterales</taxon>
        <taxon>Asteraceae</taxon>
        <taxon>Asteroideae</taxon>
        <taxon>Anthemideae</taxon>
        <taxon>Anthemidinae</taxon>
        <taxon>Tanacetum</taxon>
    </lineage>
</organism>
<dbReference type="AlphaFoldDB" id="A0A699SB64"/>
<evidence type="ECO:0000313" key="1">
    <source>
        <dbReference type="EMBL" id="GFC94305.1"/>
    </source>
</evidence>
<gene>
    <name evidence="1" type="ORF">Tci_866275</name>
</gene>
<reference evidence="1" key="1">
    <citation type="journal article" date="2019" name="Sci. Rep.">
        <title>Draft genome of Tanacetum cinerariifolium, the natural source of mosquito coil.</title>
        <authorList>
            <person name="Yamashiro T."/>
            <person name="Shiraishi A."/>
            <person name="Satake H."/>
            <person name="Nakayama K."/>
        </authorList>
    </citation>
    <scope>NUCLEOTIDE SEQUENCE</scope>
</reference>
<sequence>MADVNVNAPADQAPTMALPTHTDDQILSHIRWVPIGKSSCYLDVERWQNNPIYKIAVDILKHTNFFRAFTSSSTIPSIYTQQF</sequence>
<name>A0A699SB64_TANCI</name>
<dbReference type="EMBL" id="BKCJ011148001">
    <property type="protein sequence ID" value="GFC94305.1"/>
    <property type="molecule type" value="Genomic_DNA"/>
</dbReference>
<proteinExistence type="predicted"/>
<comment type="caution">
    <text evidence="1">The sequence shown here is derived from an EMBL/GenBank/DDBJ whole genome shotgun (WGS) entry which is preliminary data.</text>
</comment>